<dbReference type="OrthoDB" id="2877624at2"/>
<dbReference type="PANTHER" id="PTHR35011:SF10">
    <property type="entry name" value="TRAP TRANSPORTER SMALL PERMEASE PROTEIN"/>
    <property type="match status" value="1"/>
</dbReference>
<comment type="subunit">
    <text evidence="9">The complex comprises the extracytoplasmic solute receptor protein and the two transmembrane proteins.</text>
</comment>
<proteinExistence type="inferred from homology"/>
<name>A0A1H9MEG8_9GAMM</name>
<keyword evidence="6 9" id="KW-1133">Transmembrane helix</keyword>
<comment type="caution">
    <text evidence="9">Lacks conserved residue(s) required for the propagation of feature annotation.</text>
</comment>
<keyword evidence="3" id="KW-1003">Cell membrane</keyword>
<protein>
    <recommendedName>
        <fullName evidence="9">TRAP transporter small permease protein</fullName>
    </recommendedName>
</protein>
<keyword evidence="2 9" id="KW-0813">Transport</keyword>
<evidence type="ECO:0000256" key="4">
    <source>
        <dbReference type="ARBA" id="ARBA00022519"/>
    </source>
</evidence>
<dbReference type="GO" id="GO:0022857">
    <property type="term" value="F:transmembrane transporter activity"/>
    <property type="evidence" value="ECO:0007669"/>
    <property type="project" value="UniProtKB-UniRule"/>
</dbReference>
<organism evidence="11 12">
    <name type="scientific">Amphritea atlantica</name>
    <dbReference type="NCBI Taxonomy" id="355243"/>
    <lineage>
        <taxon>Bacteria</taxon>
        <taxon>Pseudomonadati</taxon>
        <taxon>Pseudomonadota</taxon>
        <taxon>Gammaproteobacteria</taxon>
        <taxon>Oceanospirillales</taxon>
        <taxon>Oceanospirillaceae</taxon>
        <taxon>Amphritea</taxon>
    </lineage>
</organism>
<keyword evidence="5 9" id="KW-0812">Transmembrane</keyword>
<dbReference type="RefSeq" id="WP_091362273.1">
    <property type="nucleotide sequence ID" value="NZ_AP025284.1"/>
</dbReference>
<gene>
    <name evidence="11" type="ORF">SAMN03080615_04409</name>
</gene>
<comment type="similarity">
    <text evidence="8 9">Belongs to the TRAP transporter small permease family.</text>
</comment>
<feature type="transmembrane region" description="Helical" evidence="9">
    <location>
        <begin position="142"/>
        <end position="163"/>
    </location>
</feature>
<evidence type="ECO:0000256" key="9">
    <source>
        <dbReference type="RuleBase" id="RU369079"/>
    </source>
</evidence>
<feature type="domain" description="Tripartite ATP-independent periplasmic transporters DctQ component" evidence="10">
    <location>
        <begin position="35"/>
        <end position="156"/>
    </location>
</feature>
<evidence type="ECO:0000313" key="11">
    <source>
        <dbReference type="EMBL" id="SER22042.1"/>
    </source>
</evidence>
<evidence type="ECO:0000256" key="2">
    <source>
        <dbReference type="ARBA" id="ARBA00022448"/>
    </source>
</evidence>
<dbReference type="EMBL" id="FOGB01000028">
    <property type="protein sequence ID" value="SER22042.1"/>
    <property type="molecule type" value="Genomic_DNA"/>
</dbReference>
<dbReference type="STRING" id="355243.SAMN03080615_04409"/>
<comment type="function">
    <text evidence="9">Part of the tripartite ATP-independent periplasmic (TRAP) transport system.</text>
</comment>
<dbReference type="Pfam" id="PF04290">
    <property type="entry name" value="DctQ"/>
    <property type="match status" value="1"/>
</dbReference>
<evidence type="ECO:0000256" key="8">
    <source>
        <dbReference type="ARBA" id="ARBA00038436"/>
    </source>
</evidence>
<dbReference type="Proteomes" id="UP000198749">
    <property type="component" value="Unassembled WGS sequence"/>
</dbReference>
<dbReference type="GO" id="GO:0005886">
    <property type="term" value="C:plasma membrane"/>
    <property type="evidence" value="ECO:0007669"/>
    <property type="project" value="UniProtKB-SubCell"/>
</dbReference>
<evidence type="ECO:0000256" key="5">
    <source>
        <dbReference type="ARBA" id="ARBA00022692"/>
    </source>
</evidence>
<evidence type="ECO:0000259" key="10">
    <source>
        <dbReference type="Pfam" id="PF04290"/>
    </source>
</evidence>
<keyword evidence="12" id="KW-1185">Reference proteome</keyword>
<sequence length="171" mass="19428">MSFCAWISAHYEEQGPVKWLAFALEMIAATTLFLLMLLTCSDVVGRYFLSNSIDGTTELTEIALAILIFAEMPVITWRGGHVVVDILDRMMGRTVIKLLGLFSVFLIASSLYFIATQIYFLAERSFRRSEVTEFLQLPVGLIVEYIAFMSWITAATLLSYGVYRLLWLSRD</sequence>
<dbReference type="AlphaFoldDB" id="A0A1H9MEG8"/>
<evidence type="ECO:0000256" key="1">
    <source>
        <dbReference type="ARBA" id="ARBA00004429"/>
    </source>
</evidence>
<dbReference type="InterPro" id="IPR007387">
    <property type="entry name" value="TRAP_DctQ"/>
</dbReference>
<feature type="transmembrane region" description="Helical" evidence="9">
    <location>
        <begin position="98"/>
        <end position="122"/>
    </location>
</feature>
<keyword evidence="4 9" id="KW-0997">Cell inner membrane</keyword>
<dbReference type="InterPro" id="IPR055348">
    <property type="entry name" value="DctQ"/>
</dbReference>
<dbReference type="GO" id="GO:0015740">
    <property type="term" value="P:C4-dicarboxylate transport"/>
    <property type="evidence" value="ECO:0007669"/>
    <property type="project" value="TreeGrafter"/>
</dbReference>
<evidence type="ECO:0000256" key="3">
    <source>
        <dbReference type="ARBA" id="ARBA00022475"/>
    </source>
</evidence>
<evidence type="ECO:0000313" key="12">
    <source>
        <dbReference type="Proteomes" id="UP000198749"/>
    </source>
</evidence>
<evidence type="ECO:0000256" key="7">
    <source>
        <dbReference type="ARBA" id="ARBA00023136"/>
    </source>
</evidence>
<evidence type="ECO:0000256" key="6">
    <source>
        <dbReference type="ARBA" id="ARBA00022989"/>
    </source>
</evidence>
<feature type="transmembrane region" description="Helical" evidence="9">
    <location>
        <begin position="20"/>
        <end position="39"/>
    </location>
</feature>
<comment type="subcellular location">
    <subcellularLocation>
        <location evidence="1 9">Cell inner membrane</location>
        <topology evidence="1 9">Multi-pass membrane protein</topology>
    </subcellularLocation>
</comment>
<accession>A0A1H9MEG8</accession>
<keyword evidence="7 9" id="KW-0472">Membrane</keyword>
<reference evidence="12" key="1">
    <citation type="submission" date="2016-10" db="EMBL/GenBank/DDBJ databases">
        <authorList>
            <person name="Varghese N."/>
            <person name="Submissions S."/>
        </authorList>
    </citation>
    <scope>NUCLEOTIDE SEQUENCE [LARGE SCALE GENOMIC DNA]</scope>
    <source>
        <strain evidence="12">DSM 18887</strain>
    </source>
</reference>
<dbReference type="PANTHER" id="PTHR35011">
    <property type="entry name" value="2,3-DIKETO-L-GULONATE TRAP TRANSPORTER SMALL PERMEASE PROTEIN YIAM"/>
    <property type="match status" value="1"/>
</dbReference>